<sequence>MILVDIIKLENWYKIDMTNSNIKKVHGGGERLEKIMMSVNMKEEELKTVVTLAKIDEVFDQKLDIIMKRWTAEGTKMIPTKDNIAVKLFRLSSEPGFSDYLEAVEKQQMTVTNAIKHMVMIREKTKCHVSGNRFLSPKIYAKMVKVETAEIKILEIGPIAEQCDSEDMSEKEIFDFILFALSRQQFVEDTYPDHIKIAVITSYSGSVGGVLYSNVDRYMDVSEYTDLSLTTSQLTSALSIGKGMFN</sequence>
<dbReference type="EMBL" id="CANHGI010000003">
    <property type="protein sequence ID" value="CAI5446573.1"/>
    <property type="molecule type" value="Genomic_DNA"/>
</dbReference>
<accession>A0A9P1N1M2</accession>
<dbReference type="Proteomes" id="UP001152747">
    <property type="component" value="Unassembled WGS sequence"/>
</dbReference>
<proteinExistence type="predicted"/>
<keyword evidence="2" id="KW-1185">Reference proteome</keyword>
<organism evidence="1 2">
    <name type="scientific">Caenorhabditis angaria</name>
    <dbReference type="NCBI Taxonomy" id="860376"/>
    <lineage>
        <taxon>Eukaryota</taxon>
        <taxon>Metazoa</taxon>
        <taxon>Ecdysozoa</taxon>
        <taxon>Nematoda</taxon>
        <taxon>Chromadorea</taxon>
        <taxon>Rhabditida</taxon>
        <taxon>Rhabditina</taxon>
        <taxon>Rhabditomorpha</taxon>
        <taxon>Rhabditoidea</taxon>
        <taxon>Rhabditidae</taxon>
        <taxon>Peloderinae</taxon>
        <taxon>Caenorhabditis</taxon>
    </lineage>
</organism>
<dbReference type="AlphaFoldDB" id="A0A9P1N1M2"/>
<gene>
    <name evidence="1" type="ORF">CAMP_LOCUS9210</name>
</gene>
<evidence type="ECO:0000313" key="1">
    <source>
        <dbReference type="EMBL" id="CAI5446573.1"/>
    </source>
</evidence>
<comment type="caution">
    <text evidence="1">The sequence shown here is derived from an EMBL/GenBank/DDBJ whole genome shotgun (WGS) entry which is preliminary data.</text>
</comment>
<protein>
    <submittedName>
        <fullName evidence="1">Uncharacterized protein</fullName>
    </submittedName>
</protein>
<reference evidence="1" key="1">
    <citation type="submission" date="2022-11" db="EMBL/GenBank/DDBJ databases">
        <authorList>
            <person name="Kikuchi T."/>
        </authorList>
    </citation>
    <scope>NUCLEOTIDE SEQUENCE</scope>
    <source>
        <strain evidence="1">PS1010</strain>
    </source>
</reference>
<name>A0A9P1N1M2_9PELO</name>
<evidence type="ECO:0000313" key="2">
    <source>
        <dbReference type="Proteomes" id="UP001152747"/>
    </source>
</evidence>